<dbReference type="InterPro" id="IPR025877">
    <property type="entry name" value="MobA-like_NTP_Trfase"/>
</dbReference>
<keyword evidence="3 8" id="KW-0479">Metal-binding</keyword>
<keyword evidence="2 8" id="KW-0808">Transferase</keyword>
<keyword evidence="10" id="KW-0548">Nucleotidyltransferase</keyword>
<evidence type="ECO:0000256" key="7">
    <source>
        <dbReference type="ARBA" id="ARBA00023150"/>
    </source>
</evidence>
<comment type="catalytic activity">
    <reaction evidence="8">
        <text>Mo-molybdopterin + GTP + H(+) = Mo-molybdopterin guanine dinucleotide + diphosphate</text>
        <dbReference type="Rhea" id="RHEA:34243"/>
        <dbReference type="ChEBI" id="CHEBI:15378"/>
        <dbReference type="ChEBI" id="CHEBI:33019"/>
        <dbReference type="ChEBI" id="CHEBI:37565"/>
        <dbReference type="ChEBI" id="CHEBI:71302"/>
        <dbReference type="ChEBI" id="CHEBI:71310"/>
        <dbReference type="EC" id="2.7.7.77"/>
    </reaction>
</comment>
<reference evidence="10" key="1">
    <citation type="submission" date="2021-03" db="EMBL/GenBank/DDBJ databases">
        <title>Antimicrobial resistance genes in bacteria isolated from Japanese honey, and their potential for conferring macrolide and lincosamide resistance in the American foulbrood pathogen Paenibacillus larvae.</title>
        <authorList>
            <person name="Okamoto M."/>
            <person name="Kumagai M."/>
            <person name="Kanamori H."/>
            <person name="Takamatsu D."/>
        </authorList>
    </citation>
    <scope>NUCLEOTIDE SEQUENCE</scope>
    <source>
        <strain evidence="10">J43TS3</strain>
    </source>
</reference>
<organism evidence="10 11">
    <name type="scientific">Ornithinibacillus bavariensis</name>
    <dbReference type="NCBI Taxonomy" id="545502"/>
    <lineage>
        <taxon>Bacteria</taxon>
        <taxon>Bacillati</taxon>
        <taxon>Bacillota</taxon>
        <taxon>Bacilli</taxon>
        <taxon>Bacillales</taxon>
        <taxon>Bacillaceae</taxon>
        <taxon>Ornithinibacillus</taxon>
    </lineage>
</organism>
<accession>A0A919X5I5</accession>
<keyword evidence="6 8" id="KW-0342">GTP-binding</keyword>
<dbReference type="GO" id="GO:0061603">
    <property type="term" value="F:molybdenum cofactor guanylyltransferase activity"/>
    <property type="evidence" value="ECO:0007669"/>
    <property type="project" value="UniProtKB-EC"/>
</dbReference>
<feature type="binding site" evidence="8">
    <location>
        <position position="102"/>
    </location>
    <ligand>
        <name>Mg(2+)</name>
        <dbReference type="ChEBI" id="CHEBI:18420"/>
    </ligand>
</feature>
<dbReference type="InterPro" id="IPR013482">
    <property type="entry name" value="Molybde_CF_guanTrfase"/>
</dbReference>
<evidence type="ECO:0000256" key="1">
    <source>
        <dbReference type="ARBA" id="ARBA00022490"/>
    </source>
</evidence>
<proteinExistence type="inferred from homology"/>
<evidence type="ECO:0000256" key="2">
    <source>
        <dbReference type="ARBA" id="ARBA00022679"/>
    </source>
</evidence>
<evidence type="ECO:0000259" key="9">
    <source>
        <dbReference type="Pfam" id="PF12804"/>
    </source>
</evidence>
<keyword evidence="1 8" id="KW-0963">Cytoplasm</keyword>
<feature type="binding site" evidence="8">
    <location>
        <position position="22"/>
    </location>
    <ligand>
        <name>GTP</name>
        <dbReference type="ChEBI" id="CHEBI:37565"/>
    </ligand>
</feature>
<feature type="binding site" evidence="8">
    <location>
        <begin position="10"/>
        <end position="12"/>
    </location>
    <ligand>
        <name>GTP</name>
        <dbReference type="ChEBI" id="CHEBI:37565"/>
    </ligand>
</feature>
<dbReference type="GO" id="GO:0006777">
    <property type="term" value="P:Mo-molybdopterin cofactor biosynthetic process"/>
    <property type="evidence" value="ECO:0007669"/>
    <property type="project" value="UniProtKB-KW"/>
</dbReference>
<comment type="caution">
    <text evidence="8">Lacks conserved residue(s) required for the propagation of feature annotation.</text>
</comment>
<evidence type="ECO:0000313" key="10">
    <source>
        <dbReference type="EMBL" id="GIO25921.1"/>
    </source>
</evidence>
<dbReference type="EC" id="2.7.7.77" evidence="8"/>
<evidence type="ECO:0000256" key="5">
    <source>
        <dbReference type="ARBA" id="ARBA00022842"/>
    </source>
</evidence>
<sequence length="193" mass="22088">MKKEMVGIVLAGGQSRRFGSPKAFAERNGIPFYFYSIQAMDDLVESIVLVTNESLFKQFRNEKLSVELTTDHQDFAGLGPLAGIYTAMEKVEAEWYLIAPVDVPFIEKRIFSLLLPYRSNNPDVIAPIAGDRLQPLLSIFRGTMKDKIKEQLLRKELSIKQLFDKCTVSYVEMKDDLLFTNINSLEEYNCFLE</sequence>
<evidence type="ECO:0000313" key="11">
    <source>
        <dbReference type="Proteomes" id="UP000676917"/>
    </source>
</evidence>
<dbReference type="Proteomes" id="UP000676917">
    <property type="component" value="Unassembled WGS sequence"/>
</dbReference>
<keyword evidence="7 8" id="KW-0501">Molybdenum cofactor biosynthesis</keyword>
<evidence type="ECO:0000256" key="3">
    <source>
        <dbReference type="ARBA" id="ARBA00022723"/>
    </source>
</evidence>
<dbReference type="InterPro" id="IPR029044">
    <property type="entry name" value="Nucleotide-diphossugar_trans"/>
</dbReference>
<dbReference type="SUPFAM" id="SSF53448">
    <property type="entry name" value="Nucleotide-diphospho-sugar transferases"/>
    <property type="match status" value="1"/>
</dbReference>
<dbReference type="GO" id="GO:0046872">
    <property type="term" value="F:metal ion binding"/>
    <property type="evidence" value="ECO:0007669"/>
    <property type="project" value="UniProtKB-KW"/>
</dbReference>
<dbReference type="AlphaFoldDB" id="A0A919X5I5"/>
<dbReference type="EMBL" id="BORP01000001">
    <property type="protein sequence ID" value="GIO25921.1"/>
    <property type="molecule type" value="Genomic_DNA"/>
</dbReference>
<dbReference type="CDD" id="cd02503">
    <property type="entry name" value="MobA"/>
    <property type="match status" value="1"/>
</dbReference>
<comment type="similarity">
    <text evidence="8">Belongs to the MobA family.</text>
</comment>
<evidence type="ECO:0000256" key="8">
    <source>
        <dbReference type="HAMAP-Rule" id="MF_00316"/>
    </source>
</evidence>
<comment type="domain">
    <text evidence="8">The N-terminal domain determines nucleotide recognition and specific binding, while the C-terminal domain determines the specific binding to the target protein.</text>
</comment>
<dbReference type="Gene3D" id="3.90.550.10">
    <property type="entry name" value="Spore Coat Polysaccharide Biosynthesis Protein SpsA, Chain A"/>
    <property type="match status" value="1"/>
</dbReference>
<dbReference type="RefSeq" id="WP_212919423.1">
    <property type="nucleotide sequence ID" value="NZ_BORP01000001.1"/>
</dbReference>
<dbReference type="GO" id="GO:0005525">
    <property type="term" value="F:GTP binding"/>
    <property type="evidence" value="ECO:0007669"/>
    <property type="project" value="UniProtKB-UniRule"/>
</dbReference>
<comment type="subcellular location">
    <subcellularLocation>
        <location evidence="8">Cytoplasm</location>
    </subcellularLocation>
</comment>
<protein>
    <recommendedName>
        <fullName evidence="8">Probable molybdenum cofactor guanylyltransferase</fullName>
        <shortName evidence="8">MoCo guanylyltransferase</shortName>
        <ecNumber evidence="8">2.7.7.77</ecNumber>
    </recommendedName>
    <alternativeName>
        <fullName evidence="8">GTP:molybdopterin guanylyltransferase</fullName>
    </alternativeName>
    <alternativeName>
        <fullName evidence="8">Mo-MPT guanylyltransferase</fullName>
    </alternativeName>
    <alternativeName>
        <fullName evidence="8">Molybdopterin guanylyltransferase</fullName>
    </alternativeName>
    <alternativeName>
        <fullName evidence="8">Molybdopterin-guanine dinucleotide synthase</fullName>
        <shortName evidence="8">MGD synthase</shortName>
    </alternativeName>
</protein>
<comment type="caution">
    <text evidence="10">The sequence shown here is derived from an EMBL/GenBank/DDBJ whole genome shotgun (WGS) entry which is preliminary data.</text>
</comment>
<comment type="cofactor">
    <cofactor evidence="8">
        <name>Mg(2+)</name>
        <dbReference type="ChEBI" id="CHEBI:18420"/>
    </cofactor>
</comment>
<feature type="binding site" evidence="8">
    <location>
        <position position="102"/>
    </location>
    <ligand>
        <name>GTP</name>
        <dbReference type="ChEBI" id="CHEBI:37565"/>
    </ligand>
</feature>
<evidence type="ECO:0000256" key="6">
    <source>
        <dbReference type="ARBA" id="ARBA00023134"/>
    </source>
</evidence>
<feature type="domain" description="MobA-like NTP transferase" evidence="9">
    <location>
        <begin position="7"/>
        <end position="152"/>
    </location>
</feature>
<keyword evidence="5 8" id="KW-0460">Magnesium</keyword>
<name>A0A919X5I5_9BACI</name>
<comment type="function">
    <text evidence="8">Transfers a GMP moiety from GTP to Mo-molybdopterin (Mo-MPT) cofactor (Moco or molybdenum cofactor) to form Mo-molybdopterin guanine dinucleotide (Mo-MGD) cofactor.</text>
</comment>
<dbReference type="HAMAP" id="MF_00316">
    <property type="entry name" value="MobA"/>
    <property type="match status" value="1"/>
</dbReference>
<gene>
    <name evidence="8 10" type="primary">mobA</name>
    <name evidence="10" type="ORF">J43TS3_05320</name>
</gene>
<keyword evidence="4 8" id="KW-0547">Nucleotide-binding</keyword>
<dbReference type="PANTHER" id="PTHR19136:SF81">
    <property type="entry name" value="MOLYBDENUM COFACTOR GUANYLYLTRANSFERASE"/>
    <property type="match status" value="1"/>
</dbReference>
<feature type="binding site" evidence="8">
    <location>
        <position position="71"/>
    </location>
    <ligand>
        <name>GTP</name>
        <dbReference type="ChEBI" id="CHEBI:37565"/>
    </ligand>
</feature>
<dbReference type="Pfam" id="PF12804">
    <property type="entry name" value="NTP_transf_3"/>
    <property type="match status" value="1"/>
</dbReference>
<evidence type="ECO:0000256" key="4">
    <source>
        <dbReference type="ARBA" id="ARBA00022741"/>
    </source>
</evidence>
<dbReference type="GO" id="GO:0005737">
    <property type="term" value="C:cytoplasm"/>
    <property type="evidence" value="ECO:0007669"/>
    <property type="project" value="UniProtKB-SubCell"/>
</dbReference>
<dbReference type="PANTHER" id="PTHR19136">
    <property type="entry name" value="MOLYBDENUM COFACTOR GUANYLYLTRANSFERASE"/>
    <property type="match status" value="1"/>
</dbReference>
<keyword evidence="11" id="KW-1185">Reference proteome</keyword>